<name>A0A8J3N5G4_9CHLR</name>
<comment type="caution">
    <text evidence="2">The sequence shown here is derived from an EMBL/GenBank/DDBJ whole genome shotgun (WGS) entry which is preliminary data.</text>
</comment>
<feature type="domain" description="AB hydrolase-1" evidence="1">
    <location>
        <begin position="28"/>
        <end position="258"/>
    </location>
</feature>
<protein>
    <submittedName>
        <fullName evidence="2">Hydrolase</fullName>
    </submittedName>
</protein>
<dbReference type="AlphaFoldDB" id="A0A8J3N5G4"/>
<dbReference type="InterPro" id="IPR029058">
    <property type="entry name" value="AB_hydrolase_fold"/>
</dbReference>
<dbReference type="SUPFAM" id="SSF53474">
    <property type="entry name" value="alpha/beta-Hydrolases"/>
    <property type="match status" value="1"/>
</dbReference>
<dbReference type="InterPro" id="IPR000073">
    <property type="entry name" value="AB_hydrolase_1"/>
</dbReference>
<dbReference type="EMBL" id="BNJK01000002">
    <property type="protein sequence ID" value="GHO99039.1"/>
    <property type="molecule type" value="Genomic_DNA"/>
</dbReference>
<keyword evidence="3" id="KW-1185">Reference proteome</keyword>
<reference evidence="2" key="1">
    <citation type="submission" date="2020-10" db="EMBL/GenBank/DDBJ databases">
        <title>Taxonomic study of unclassified bacteria belonging to the class Ktedonobacteria.</title>
        <authorList>
            <person name="Yabe S."/>
            <person name="Wang C.M."/>
            <person name="Zheng Y."/>
            <person name="Sakai Y."/>
            <person name="Cavaletti L."/>
            <person name="Monciardini P."/>
            <person name="Donadio S."/>
        </authorList>
    </citation>
    <scope>NUCLEOTIDE SEQUENCE</scope>
    <source>
        <strain evidence="2">ID150040</strain>
    </source>
</reference>
<dbReference type="PRINTS" id="PR00111">
    <property type="entry name" value="ABHYDROLASE"/>
</dbReference>
<evidence type="ECO:0000313" key="3">
    <source>
        <dbReference type="Proteomes" id="UP000597444"/>
    </source>
</evidence>
<keyword evidence="2" id="KW-0378">Hydrolase</keyword>
<sequence>MVDGRSNHGFVELAGERIFYETAGKGEVVVLMHGGLLDSRMWDEQFQFFAQHYQVIRYDSYGAGKSTIISANKLYTPYQELADLLTHLDIQHASLVGLSGGARFAIDMAIAYPERVQQLVLVSPGMSGYQFVDTWTHERGAIFEEAMTKGDVAGAVEQFLIMWTDGPYRSPEQVKSSVRERNREMATQAIAQGILELEWRELEPPAIGRLTEIRVPTLIIVGNQDTADIHAIGELLRKEVSGAELVKLPNVAHTLSMEVPGTFNDLVSQFLQRNV</sequence>
<organism evidence="2 3">
    <name type="scientific">Reticulibacter mediterranei</name>
    <dbReference type="NCBI Taxonomy" id="2778369"/>
    <lineage>
        <taxon>Bacteria</taxon>
        <taxon>Bacillati</taxon>
        <taxon>Chloroflexota</taxon>
        <taxon>Ktedonobacteria</taxon>
        <taxon>Ktedonobacterales</taxon>
        <taxon>Reticulibacteraceae</taxon>
        <taxon>Reticulibacter</taxon>
    </lineage>
</organism>
<proteinExistence type="predicted"/>
<dbReference type="RefSeq" id="WP_220209703.1">
    <property type="nucleotide sequence ID" value="NZ_BNJK01000002.1"/>
</dbReference>
<dbReference type="GO" id="GO:0016787">
    <property type="term" value="F:hydrolase activity"/>
    <property type="evidence" value="ECO:0007669"/>
    <property type="project" value="UniProtKB-KW"/>
</dbReference>
<evidence type="ECO:0000259" key="1">
    <source>
        <dbReference type="Pfam" id="PF00561"/>
    </source>
</evidence>
<dbReference type="InterPro" id="IPR050471">
    <property type="entry name" value="AB_hydrolase"/>
</dbReference>
<accession>A0A8J3N5G4</accession>
<dbReference type="Pfam" id="PF00561">
    <property type="entry name" value="Abhydrolase_1"/>
    <property type="match status" value="1"/>
</dbReference>
<dbReference type="Gene3D" id="3.40.50.1820">
    <property type="entry name" value="alpha/beta hydrolase"/>
    <property type="match status" value="1"/>
</dbReference>
<dbReference type="PANTHER" id="PTHR43433">
    <property type="entry name" value="HYDROLASE, ALPHA/BETA FOLD FAMILY PROTEIN"/>
    <property type="match status" value="1"/>
</dbReference>
<dbReference type="PANTHER" id="PTHR43433:SF5">
    <property type="entry name" value="AB HYDROLASE-1 DOMAIN-CONTAINING PROTEIN"/>
    <property type="match status" value="1"/>
</dbReference>
<evidence type="ECO:0000313" key="2">
    <source>
        <dbReference type="EMBL" id="GHO99039.1"/>
    </source>
</evidence>
<dbReference type="Proteomes" id="UP000597444">
    <property type="component" value="Unassembled WGS sequence"/>
</dbReference>
<gene>
    <name evidence="2" type="ORF">KSF_090870</name>
</gene>